<dbReference type="EMBL" id="GGEC01093376">
    <property type="protein sequence ID" value="MBX73860.1"/>
    <property type="molecule type" value="Transcribed_RNA"/>
</dbReference>
<dbReference type="AlphaFoldDB" id="A0A2P2R3U2"/>
<keyword evidence="1" id="KW-0812">Transmembrane</keyword>
<protein>
    <submittedName>
        <fullName evidence="2">Uncharacterized protein</fullName>
    </submittedName>
</protein>
<proteinExistence type="predicted"/>
<name>A0A2P2R3U2_RHIMU</name>
<keyword evidence="1" id="KW-0472">Membrane</keyword>
<reference evidence="2" key="1">
    <citation type="submission" date="2018-02" db="EMBL/GenBank/DDBJ databases">
        <title>Rhizophora mucronata_Transcriptome.</title>
        <authorList>
            <person name="Meera S.P."/>
            <person name="Sreeshan A."/>
            <person name="Augustine A."/>
        </authorList>
    </citation>
    <scope>NUCLEOTIDE SEQUENCE</scope>
    <source>
        <tissue evidence="2">Leaf</tissue>
    </source>
</reference>
<accession>A0A2P2R3U2</accession>
<keyword evidence="1" id="KW-1133">Transmembrane helix</keyword>
<feature type="transmembrane region" description="Helical" evidence="1">
    <location>
        <begin position="25"/>
        <end position="47"/>
    </location>
</feature>
<evidence type="ECO:0000256" key="1">
    <source>
        <dbReference type="SAM" id="Phobius"/>
    </source>
</evidence>
<organism evidence="2">
    <name type="scientific">Rhizophora mucronata</name>
    <name type="common">Asiatic mangrove</name>
    <dbReference type="NCBI Taxonomy" id="61149"/>
    <lineage>
        <taxon>Eukaryota</taxon>
        <taxon>Viridiplantae</taxon>
        <taxon>Streptophyta</taxon>
        <taxon>Embryophyta</taxon>
        <taxon>Tracheophyta</taxon>
        <taxon>Spermatophyta</taxon>
        <taxon>Magnoliopsida</taxon>
        <taxon>eudicotyledons</taxon>
        <taxon>Gunneridae</taxon>
        <taxon>Pentapetalae</taxon>
        <taxon>rosids</taxon>
        <taxon>fabids</taxon>
        <taxon>Malpighiales</taxon>
        <taxon>Rhizophoraceae</taxon>
        <taxon>Rhizophora</taxon>
    </lineage>
</organism>
<evidence type="ECO:0000313" key="2">
    <source>
        <dbReference type="EMBL" id="MBX73860.1"/>
    </source>
</evidence>
<sequence>MLAEYISLSLSLSFFPALLICYNNYPSYSTCICFSIFMHYICMLLLVKKFDG</sequence>